<dbReference type="RefSeq" id="WP_249461583.1">
    <property type="nucleotide sequence ID" value="NZ_JAMCCK010000027.1"/>
</dbReference>
<keyword evidence="3" id="KW-1185">Reference proteome</keyword>
<gene>
    <name evidence="2" type="ORF">M4438_18690</name>
</gene>
<evidence type="ECO:0000313" key="3">
    <source>
        <dbReference type="Proteomes" id="UP001202052"/>
    </source>
</evidence>
<sequence length="90" mass="9439">MGLPTRVVEQDLAIGDVPFGREPSPRVGEQQTSAVPPPRTADTHRVASAPGDILSPGGLIDTLRGTRLPWMCATRRTRSPADPVPGAATS</sequence>
<dbReference type="Proteomes" id="UP001202052">
    <property type="component" value="Unassembled WGS sequence"/>
</dbReference>
<evidence type="ECO:0000256" key="1">
    <source>
        <dbReference type="SAM" id="MobiDB-lite"/>
    </source>
</evidence>
<protein>
    <submittedName>
        <fullName evidence="2">Uncharacterized protein</fullName>
    </submittedName>
</protein>
<reference evidence="2 3" key="1">
    <citation type="submission" date="2022-05" db="EMBL/GenBank/DDBJ databases">
        <title>Genome Resource of Streptomyces lavenduligriseus GA1-1, a Strain with Broad-Spectrum Antifungal Activity against Phytopathogenic Fungi.</title>
        <authorList>
            <person name="Qi D."/>
        </authorList>
    </citation>
    <scope>NUCLEOTIDE SEQUENCE [LARGE SCALE GENOMIC DNA]</scope>
    <source>
        <strain evidence="2 3">GA1-1</strain>
    </source>
</reference>
<organism evidence="2 3">
    <name type="scientific">Streptomyces lavenduligriseus</name>
    <dbReference type="NCBI Taxonomy" id="67315"/>
    <lineage>
        <taxon>Bacteria</taxon>
        <taxon>Bacillati</taxon>
        <taxon>Actinomycetota</taxon>
        <taxon>Actinomycetes</taxon>
        <taxon>Kitasatosporales</taxon>
        <taxon>Streptomycetaceae</taxon>
        <taxon>Streptomyces</taxon>
    </lineage>
</organism>
<proteinExistence type="predicted"/>
<name>A0ABT0NW12_9ACTN</name>
<feature type="region of interest" description="Disordered" evidence="1">
    <location>
        <begin position="16"/>
        <end position="60"/>
    </location>
</feature>
<evidence type="ECO:0000313" key="2">
    <source>
        <dbReference type="EMBL" id="MCL3995511.1"/>
    </source>
</evidence>
<dbReference type="EMBL" id="JAMCCK010000027">
    <property type="protein sequence ID" value="MCL3995511.1"/>
    <property type="molecule type" value="Genomic_DNA"/>
</dbReference>
<comment type="caution">
    <text evidence="2">The sequence shown here is derived from an EMBL/GenBank/DDBJ whole genome shotgun (WGS) entry which is preliminary data.</text>
</comment>
<accession>A0ABT0NW12</accession>